<dbReference type="EMBL" id="GGEC01078925">
    <property type="protein sequence ID" value="MBX59409.1"/>
    <property type="molecule type" value="Transcribed_RNA"/>
</dbReference>
<proteinExistence type="predicted"/>
<organism evidence="1">
    <name type="scientific">Rhizophora mucronata</name>
    <name type="common">Asiatic mangrove</name>
    <dbReference type="NCBI Taxonomy" id="61149"/>
    <lineage>
        <taxon>Eukaryota</taxon>
        <taxon>Viridiplantae</taxon>
        <taxon>Streptophyta</taxon>
        <taxon>Embryophyta</taxon>
        <taxon>Tracheophyta</taxon>
        <taxon>Spermatophyta</taxon>
        <taxon>Magnoliopsida</taxon>
        <taxon>eudicotyledons</taxon>
        <taxon>Gunneridae</taxon>
        <taxon>Pentapetalae</taxon>
        <taxon>rosids</taxon>
        <taxon>fabids</taxon>
        <taxon>Malpighiales</taxon>
        <taxon>Rhizophoraceae</taxon>
        <taxon>Rhizophora</taxon>
    </lineage>
</organism>
<dbReference type="AlphaFoldDB" id="A0A2P2PXN1"/>
<reference evidence="1" key="1">
    <citation type="submission" date="2018-02" db="EMBL/GenBank/DDBJ databases">
        <title>Rhizophora mucronata_Transcriptome.</title>
        <authorList>
            <person name="Meera S.P."/>
            <person name="Sreeshan A."/>
            <person name="Augustine A."/>
        </authorList>
    </citation>
    <scope>NUCLEOTIDE SEQUENCE</scope>
    <source>
        <tissue evidence="1">Leaf</tissue>
    </source>
</reference>
<name>A0A2P2PXN1_RHIMU</name>
<evidence type="ECO:0000313" key="1">
    <source>
        <dbReference type="EMBL" id="MBX59409.1"/>
    </source>
</evidence>
<sequence>MRIEIFGCLCSQKLMKCLITRTNGLETWGVCRDCCVLLRDMC</sequence>
<protein>
    <submittedName>
        <fullName evidence="1">Uncharacterized protein</fullName>
    </submittedName>
</protein>
<accession>A0A2P2PXN1</accession>